<organism evidence="8 9">
    <name type="scientific">Suillus placidus</name>
    <dbReference type="NCBI Taxonomy" id="48579"/>
    <lineage>
        <taxon>Eukaryota</taxon>
        <taxon>Fungi</taxon>
        <taxon>Dikarya</taxon>
        <taxon>Basidiomycota</taxon>
        <taxon>Agaricomycotina</taxon>
        <taxon>Agaricomycetes</taxon>
        <taxon>Agaricomycetidae</taxon>
        <taxon>Boletales</taxon>
        <taxon>Suillineae</taxon>
        <taxon>Suillaceae</taxon>
        <taxon>Suillus</taxon>
    </lineage>
</organism>
<keyword evidence="7" id="KW-0503">Monooxygenase</keyword>
<dbReference type="EMBL" id="JABBWD010000080">
    <property type="protein sequence ID" value="KAG1768283.1"/>
    <property type="molecule type" value="Genomic_DNA"/>
</dbReference>
<reference evidence="8" key="1">
    <citation type="journal article" date="2020" name="New Phytol.">
        <title>Comparative genomics reveals dynamic genome evolution in host specialist ectomycorrhizal fungi.</title>
        <authorList>
            <person name="Lofgren L.A."/>
            <person name="Nguyen N.H."/>
            <person name="Vilgalys R."/>
            <person name="Ruytinx J."/>
            <person name="Liao H.L."/>
            <person name="Branco S."/>
            <person name="Kuo A."/>
            <person name="LaButti K."/>
            <person name="Lipzen A."/>
            <person name="Andreopoulos W."/>
            <person name="Pangilinan J."/>
            <person name="Riley R."/>
            <person name="Hundley H."/>
            <person name="Na H."/>
            <person name="Barry K."/>
            <person name="Grigoriev I.V."/>
            <person name="Stajich J.E."/>
            <person name="Kennedy P.G."/>
        </authorList>
    </citation>
    <scope>NUCLEOTIDE SEQUENCE</scope>
    <source>
        <strain evidence="8">DOB743</strain>
    </source>
</reference>
<evidence type="ECO:0000256" key="3">
    <source>
        <dbReference type="ARBA" id="ARBA00022617"/>
    </source>
</evidence>
<dbReference type="InterPro" id="IPR050364">
    <property type="entry name" value="Cytochrome_P450_fung"/>
</dbReference>
<keyword evidence="3" id="KW-0349">Heme</keyword>
<evidence type="ECO:0000256" key="6">
    <source>
        <dbReference type="ARBA" id="ARBA00023004"/>
    </source>
</evidence>
<sequence length="295" mass="33530">ILNQDVIILNSEEVARALLEKRPSNYSDRPRFATMELQVIRFRALRLTHTAALQAFRPEAAVIYRPMQLCKVHQLLVGLLYNPTKYELHLETHSASIVMSAVYDYDTKPSDPLISMIRGAMDKILHAETPDKAAIIDSYFFLTLIPAWFPGASFKCHALELKSVLKDMVEKPFKYALDRIAFSPLGCLPFPWSLKDSRDFKATHFNYLALQTHAVLLVFIQAMVLNPEVQKRAQAKIDRVVGSDRLPDFGDRVSMSYIEAVLRKAMRFYPIVPLGAPHAAVDDDVYEGYFIPKGE</sequence>
<protein>
    <submittedName>
        <fullName evidence="8">Cytochrome P450</fullName>
    </submittedName>
</protein>
<dbReference type="GO" id="GO:0004497">
    <property type="term" value="F:monooxygenase activity"/>
    <property type="evidence" value="ECO:0007669"/>
    <property type="project" value="UniProtKB-KW"/>
</dbReference>
<dbReference type="InterPro" id="IPR036396">
    <property type="entry name" value="Cyt_P450_sf"/>
</dbReference>
<name>A0A9P6ZIZ9_9AGAM</name>
<dbReference type="Gene3D" id="1.10.630.10">
    <property type="entry name" value="Cytochrome P450"/>
    <property type="match status" value="1"/>
</dbReference>
<gene>
    <name evidence="8" type="ORF">EV702DRAFT_979570</name>
</gene>
<dbReference type="SUPFAM" id="SSF48264">
    <property type="entry name" value="Cytochrome P450"/>
    <property type="match status" value="1"/>
</dbReference>
<dbReference type="GO" id="GO:0016705">
    <property type="term" value="F:oxidoreductase activity, acting on paired donors, with incorporation or reduction of molecular oxygen"/>
    <property type="evidence" value="ECO:0007669"/>
    <property type="project" value="InterPro"/>
</dbReference>
<comment type="caution">
    <text evidence="8">The sequence shown here is derived from an EMBL/GenBank/DDBJ whole genome shotgun (WGS) entry which is preliminary data.</text>
</comment>
<keyword evidence="6" id="KW-0408">Iron</keyword>
<dbReference type="Proteomes" id="UP000714275">
    <property type="component" value="Unassembled WGS sequence"/>
</dbReference>
<dbReference type="GO" id="GO:0005506">
    <property type="term" value="F:iron ion binding"/>
    <property type="evidence" value="ECO:0007669"/>
    <property type="project" value="InterPro"/>
</dbReference>
<dbReference type="InterPro" id="IPR001128">
    <property type="entry name" value="Cyt_P450"/>
</dbReference>
<evidence type="ECO:0000256" key="1">
    <source>
        <dbReference type="ARBA" id="ARBA00001971"/>
    </source>
</evidence>
<evidence type="ECO:0000256" key="4">
    <source>
        <dbReference type="ARBA" id="ARBA00022723"/>
    </source>
</evidence>
<evidence type="ECO:0000256" key="7">
    <source>
        <dbReference type="ARBA" id="ARBA00023033"/>
    </source>
</evidence>
<keyword evidence="9" id="KW-1185">Reference proteome</keyword>
<dbReference type="OrthoDB" id="2789670at2759"/>
<keyword evidence="4" id="KW-0479">Metal-binding</keyword>
<evidence type="ECO:0000313" key="9">
    <source>
        <dbReference type="Proteomes" id="UP000714275"/>
    </source>
</evidence>
<dbReference type="Pfam" id="PF00067">
    <property type="entry name" value="p450"/>
    <property type="match status" value="1"/>
</dbReference>
<dbReference type="GO" id="GO:0020037">
    <property type="term" value="F:heme binding"/>
    <property type="evidence" value="ECO:0007669"/>
    <property type="project" value="InterPro"/>
</dbReference>
<dbReference type="PANTHER" id="PTHR46300">
    <property type="entry name" value="P450, PUTATIVE (EUROFUNG)-RELATED-RELATED"/>
    <property type="match status" value="1"/>
</dbReference>
<evidence type="ECO:0000256" key="2">
    <source>
        <dbReference type="ARBA" id="ARBA00010617"/>
    </source>
</evidence>
<dbReference type="AlphaFoldDB" id="A0A9P6ZIZ9"/>
<keyword evidence="5" id="KW-0560">Oxidoreductase</keyword>
<comment type="cofactor">
    <cofactor evidence="1">
        <name>heme</name>
        <dbReference type="ChEBI" id="CHEBI:30413"/>
    </cofactor>
</comment>
<feature type="non-terminal residue" evidence="8">
    <location>
        <position position="1"/>
    </location>
</feature>
<dbReference type="PANTHER" id="PTHR46300:SF7">
    <property type="entry name" value="P450, PUTATIVE (EUROFUNG)-RELATED"/>
    <property type="match status" value="1"/>
</dbReference>
<evidence type="ECO:0000256" key="5">
    <source>
        <dbReference type="ARBA" id="ARBA00023002"/>
    </source>
</evidence>
<comment type="similarity">
    <text evidence="2">Belongs to the cytochrome P450 family.</text>
</comment>
<accession>A0A9P6ZIZ9</accession>
<proteinExistence type="inferred from homology"/>
<evidence type="ECO:0000313" key="8">
    <source>
        <dbReference type="EMBL" id="KAG1768283.1"/>
    </source>
</evidence>